<evidence type="ECO:0000313" key="1">
    <source>
        <dbReference type="EMBL" id="CAG8687068.1"/>
    </source>
</evidence>
<dbReference type="AlphaFoldDB" id="A0A9N9HLG2"/>
<evidence type="ECO:0000313" key="2">
    <source>
        <dbReference type="Proteomes" id="UP000789831"/>
    </source>
</evidence>
<organism evidence="1 2">
    <name type="scientific">Ambispora gerdemannii</name>
    <dbReference type="NCBI Taxonomy" id="144530"/>
    <lineage>
        <taxon>Eukaryota</taxon>
        <taxon>Fungi</taxon>
        <taxon>Fungi incertae sedis</taxon>
        <taxon>Mucoromycota</taxon>
        <taxon>Glomeromycotina</taxon>
        <taxon>Glomeromycetes</taxon>
        <taxon>Archaeosporales</taxon>
        <taxon>Ambisporaceae</taxon>
        <taxon>Ambispora</taxon>
    </lineage>
</organism>
<accession>A0A9N9HLG2</accession>
<reference evidence="1" key="1">
    <citation type="submission" date="2021-06" db="EMBL/GenBank/DDBJ databases">
        <authorList>
            <person name="Kallberg Y."/>
            <person name="Tangrot J."/>
            <person name="Rosling A."/>
        </authorList>
    </citation>
    <scope>NUCLEOTIDE SEQUENCE</scope>
    <source>
        <strain evidence="1">MT106</strain>
    </source>
</reference>
<keyword evidence="2" id="KW-1185">Reference proteome</keyword>
<feature type="non-terminal residue" evidence="1">
    <location>
        <position position="55"/>
    </location>
</feature>
<dbReference type="Proteomes" id="UP000789831">
    <property type="component" value="Unassembled WGS sequence"/>
</dbReference>
<proteinExistence type="predicted"/>
<comment type="caution">
    <text evidence="1">The sequence shown here is derived from an EMBL/GenBank/DDBJ whole genome shotgun (WGS) entry which is preliminary data.</text>
</comment>
<sequence>MTSFKVSMIVLMEKEISVSVTDVGNDALVPRPPELCVHDHILASDPKAREHPSNN</sequence>
<name>A0A9N9HLG2_9GLOM</name>
<protein>
    <submittedName>
        <fullName evidence="1">8450_t:CDS:1</fullName>
    </submittedName>
</protein>
<gene>
    <name evidence="1" type="ORF">AGERDE_LOCUS12960</name>
</gene>
<dbReference type="EMBL" id="CAJVPL010012761">
    <property type="protein sequence ID" value="CAG8687068.1"/>
    <property type="molecule type" value="Genomic_DNA"/>
</dbReference>